<dbReference type="OrthoDB" id="9803065at2"/>
<evidence type="ECO:0000256" key="1">
    <source>
        <dbReference type="ARBA" id="ARBA00004141"/>
    </source>
</evidence>
<name>A0A2S0KGA8_9ACTN</name>
<keyword evidence="9" id="KW-1185">Reference proteome</keyword>
<evidence type="ECO:0000313" key="8">
    <source>
        <dbReference type="EMBL" id="AVM00730.1"/>
    </source>
</evidence>
<evidence type="ECO:0000256" key="2">
    <source>
        <dbReference type="ARBA" id="ARBA00006143"/>
    </source>
</evidence>
<dbReference type="GO" id="GO:0016020">
    <property type="term" value="C:membrane"/>
    <property type="evidence" value="ECO:0007669"/>
    <property type="project" value="UniProtKB-SubCell"/>
</dbReference>
<keyword evidence="4 6" id="KW-1133">Transmembrane helix</keyword>
<evidence type="ECO:0000256" key="5">
    <source>
        <dbReference type="ARBA" id="ARBA00023136"/>
    </source>
</evidence>
<dbReference type="KEGG" id="git:C6V83_11085"/>
<dbReference type="AlphaFoldDB" id="A0A2S0KGA8"/>
<dbReference type="Pfam" id="PF02683">
    <property type="entry name" value="DsbD_TM"/>
    <property type="match status" value="1"/>
</dbReference>
<dbReference type="PANTHER" id="PTHR31272:SF4">
    <property type="entry name" value="CYTOCHROME C-TYPE BIOGENESIS PROTEIN HI_1454-RELATED"/>
    <property type="match status" value="1"/>
</dbReference>
<evidence type="ECO:0000313" key="9">
    <source>
        <dbReference type="Proteomes" id="UP000239814"/>
    </source>
</evidence>
<comment type="subcellular location">
    <subcellularLocation>
        <location evidence="1">Membrane</location>
        <topology evidence="1">Multi-pass membrane protein</topology>
    </subcellularLocation>
</comment>
<evidence type="ECO:0000256" key="3">
    <source>
        <dbReference type="ARBA" id="ARBA00022692"/>
    </source>
</evidence>
<proteinExistence type="inferred from homology"/>
<dbReference type="RefSeq" id="WP_105942443.1">
    <property type="nucleotide sequence ID" value="NZ_CP027433.1"/>
</dbReference>
<keyword evidence="3 6" id="KW-0812">Transmembrane</keyword>
<gene>
    <name evidence="8" type="ORF">C6V83_11085</name>
</gene>
<protein>
    <submittedName>
        <fullName evidence="8">Cytochrome C biogenesis protein ResC</fullName>
    </submittedName>
</protein>
<feature type="transmembrane region" description="Helical" evidence="6">
    <location>
        <begin position="154"/>
        <end position="178"/>
    </location>
</feature>
<dbReference type="InterPro" id="IPR051790">
    <property type="entry name" value="Cytochrome_c-biogenesis_DsbD"/>
</dbReference>
<organism evidence="8 9">
    <name type="scientific">Gordonia iterans</name>
    <dbReference type="NCBI Taxonomy" id="1004901"/>
    <lineage>
        <taxon>Bacteria</taxon>
        <taxon>Bacillati</taxon>
        <taxon>Actinomycetota</taxon>
        <taxon>Actinomycetes</taxon>
        <taxon>Mycobacteriales</taxon>
        <taxon>Gordoniaceae</taxon>
        <taxon>Gordonia</taxon>
    </lineage>
</organism>
<sequence length="267" mass="28222">MSTSLASVAETFANTAASGPLVLAIGVCVLVGLVSFASPCVIPLVPGYLSYLAGLVGAEAPAATPDEPRKKGRLRVVGAALLFVLGFTVVYTLFTVAFFGLTGALYDESRMLLLQRIGGVVVIVMGLVFIGTIRTKDHRLPMPVKLSNWFGAPILGAVFAVGWIPCTSATLSVVLVTASGTDGMDAFRGTVLVVAYCLGLGLPFVILAFSSAWAVRGLAFLRRNARVIQVIGGIAMIAVGVLLLFGWWNELVDWIRITFMFDVVLPI</sequence>
<dbReference type="EMBL" id="CP027433">
    <property type="protein sequence ID" value="AVM00730.1"/>
    <property type="molecule type" value="Genomic_DNA"/>
</dbReference>
<evidence type="ECO:0000256" key="4">
    <source>
        <dbReference type="ARBA" id="ARBA00022989"/>
    </source>
</evidence>
<dbReference type="GO" id="GO:0017004">
    <property type="term" value="P:cytochrome complex assembly"/>
    <property type="evidence" value="ECO:0007669"/>
    <property type="project" value="InterPro"/>
</dbReference>
<keyword evidence="5 6" id="KW-0472">Membrane</keyword>
<feature type="transmembrane region" description="Helical" evidence="6">
    <location>
        <begin position="76"/>
        <end position="101"/>
    </location>
</feature>
<dbReference type="PANTHER" id="PTHR31272">
    <property type="entry name" value="CYTOCHROME C-TYPE BIOGENESIS PROTEIN HI_1454-RELATED"/>
    <property type="match status" value="1"/>
</dbReference>
<dbReference type="InterPro" id="IPR003834">
    <property type="entry name" value="Cyt_c_assmbl_TM_dom"/>
</dbReference>
<feature type="transmembrane region" description="Helical" evidence="6">
    <location>
        <begin position="227"/>
        <end position="248"/>
    </location>
</feature>
<evidence type="ECO:0000256" key="6">
    <source>
        <dbReference type="SAM" id="Phobius"/>
    </source>
</evidence>
<feature type="domain" description="Cytochrome C biogenesis protein transmembrane" evidence="7">
    <location>
        <begin position="22"/>
        <end position="243"/>
    </location>
</feature>
<feature type="transmembrane region" description="Helical" evidence="6">
    <location>
        <begin position="20"/>
        <end position="45"/>
    </location>
</feature>
<dbReference type="Proteomes" id="UP000239814">
    <property type="component" value="Chromosome"/>
</dbReference>
<accession>A0A2S0KGA8</accession>
<comment type="similarity">
    <text evidence="2">Belongs to the DsbD family.</text>
</comment>
<feature type="transmembrane region" description="Helical" evidence="6">
    <location>
        <begin position="113"/>
        <end position="133"/>
    </location>
</feature>
<evidence type="ECO:0000259" key="7">
    <source>
        <dbReference type="Pfam" id="PF02683"/>
    </source>
</evidence>
<feature type="transmembrane region" description="Helical" evidence="6">
    <location>
        <begin position="190"/>
        <end position="215"/>
    </location>
</feature>
<reference evidence="8 9" key="1">
    <citation type="submission" date="2018-03" db="EMBL/GenBank/DDBJ databases">
        <title>Characteristics and genome of n-alkane degrading marine bacteria Gordonia iterans isolated from crude oil contaminated in Tae-an, South Korea.</title>
        <authorList>
            <person name="Lee S.-S."/>
            <person name="Kim H."/>
        </authorList>
    </citation>
    <scope>NUCLEOTIDE SEQUENCE [LARGE SCALE GENOMIC DNA]</scope>
    <source>
        <strain evidence="8 9">Co17</strain>
    </source>
</reference>